<gene>
    <name evidence="1" type="ORF">J9309_01455</name>
</gene>
<organism evidence="1 2">
    <name type="scientific">Faecalibacter bovis</name>
    <dbReference type="NCBI Taxonomy" id="2898187"/>
    <lineage>
        <taxon>Bacteria</taxon>
        <taxon>Pseudomonadati</taxon>
        <taxon>Bacteroidota</taxon>
        <taxon>Flavobacteriia</taxon>
        <taxon>Flavobacteriales</taxon>
        <taxon>Weeksellaceae</taxon>
        <taxon>Faecalibacter</taxon>
    </lineage>
</organism>
<protein>
    <submittedName>
        <fullName evidence="1">Uncharacterized protein</fullName>
    </submittedName>
</protein>
<name>A0ABX7XDP1_9FLAO</name>
<proteinExistence type="predicted"/>
<keyword evidence="2" id="KW-1185">Reference proteome</keyword>
<dbReference type="Proteomes" id="UP000672011">
    <property type="component" value="Chromosome"/>
</dbReference>
<dbReference type="EMBL" id="CP072842">
    <property type="protein sequence ID" value="QTV06042.1"/>
    <property type="molecule type" value="Genomic_DNA"/>
</dbReference>
<evidence type="ECO:0000313" key="2">
    <source>
        <dbReference type="Proteomes" id="UP000672011"/>
    </source>
</evidence>
<evidence type="ECO:0000313" key="1">
    <source>
        <dbReference type="EMBL" id="QTV06042.1"/>
    </source>
</evidence>
<reference evidence="2" key="2">
    <citation type="submission" date="2021-04" db="EMBL/GenBank/DDBJ databases">
        <title>Taxonomy of Flavobacteriaceae bacterium ZY171143.</title>
        <authorList>
            <person name="Li F."/>
        </authorList>
    </citation>
    <scope>NUCLEOTIDE SEQUENCE [LARGE SCALE GENOMIC DNA]</scope>
    <source>
        <strain evidence="2">ZY171143</strain>
    </source>
</reference>
<reference evidence="1 2" key="1">
    <citation type="journal article" date="2021" name="Int. J. Syst. Evol. Microbiol.">
        <title>Faecalibacter bovis sp. nov., isolated from cow faeces.</title>
        <authorList>
            <person name="Li F."/>
            <person name="Zhao W."/>
            <person name="Hong Q."/>
            <person name="Shao Q."/>
            <person name="Song J."/>
            <person name="Yang S."/>
        </authorList>
    </citation>
    <scope>NUCLEOTIDE SEQUENCE [LARGE SCALE GENOMIC DNA]</scope>
    <source>
        <strain evidence="1 2">ZY171143</strain>
    </source>
</reference>
<accession>A0ABX7XDP1</accession>
<dbReference type="RefSeq" id="WP_230476682.1">
    <property type="nucleotide sequence ID" value="NZ_CP072842.1"/>
</dbReference>
<sequence length="175" mass="20509">MKSFYKKVLSTFQKQSTKDKFIEHHIPPVRYIDLYAQQDLNPENFDLFQGTSLLVEWDIDHTQDTPVANITFYVCYEQLRDTSNISLNQELGLKFLDYIQLVDETLSDLESEETGKLTKVDEGFNQMDSIVDVYLLKYECSYKRKKINPQDDHLEGSYDSLRLSGNLVQKVEFDL</sequence>